<gene>
    <name evidence="1" type="ORF">62601_44</name>
</gene>
<evidence type="ECO:0000313" key="2">
    <source>
        <dbReference type="Proteomes" id="UP000256777"/>
    </source>
</evidence>
<dbReference type="Proteomes" id="UP000256777">
    <property type="component" value="Segment"/>
</dbReference>
<evidence type="ECO:0000313" key="1">
    <source>
        <dbReference type="EMBL" id="ASZ71580.1"/>
    </source>
</evidence>
<protein>
    <submittedName>
        <fullName evidence="1">Uncharacterized protein</fullName>
    </submittedName>
</protein>
<dbReference type="EMBL" id="MF448564">
    <property type="protein sequence ID" value="ASZ71580.1"/>
    <property type="molecule type" value="Genomic_DNA"/>
</dbReference>
<accession>A0A343JQ07</accession>
<keyword evidence="2" id="KW-1185">Reference proteome</keyword>
<sequence length="65" mass="7585">MIEKWYVVKVSEKNKKRFHILDSFVVFPCYDTANQVIEHMGDTVVLTTPSKEIAESTKRALNERL</sequence>
<reference evidence="1 2" key="1">
    <citation type="submission" date="2017-07" db="EMBL/GenBank/DDBJ databases">
        <title>Comparative genome analysis of lactococcal phages belonging to the virulent 936 group.</title>
        <authorList>
            <person name="Oliveira J."/>
        </authorList>
    </citation>
    <scope>NUCLEOTIDE SEQUENCE [LARGE SCALE GENOMIC DNA]</scope>
</reference>
<name>A0A343JQ07_9CAUD</name>
<proteinExistence type="predicted"/>
<organism evidence="1 2">
    <name type="scientific">Lactococcus phage 62601</name>
    <dbReference type="NCBI Taxonomy" id="2029668"/>
    <lineage>
        <taxon>Viruses</taxon>
        <taxon>Duplodnaviria</taxon>
        <taxon>Heunggongvirae</taxon>
        <taxon>Uroviricota</taxon>
        <taxon>Caudoviricetes</taxon>
        <taxon>Skunavirus</taxon>
        <taxon>Skunavirus sv62601</taxon>
    </lineage>
</organism>